<accession>A0AAP0DL54</accession>
<evidence type="ECO:0000256" key="2">
    <source>
        <dbReference type="ARBA" id="ARBA00023015"/>
    </source>
</evidence>
<evidence type="ECO:0000313" key="8">
    <source>
        <dbReference type="EMBL" id="KAK9074687.1"/>
    </source>
</evidence>
<feature type="compositionally biased region" description="Basic and acidic residues" evidence="6">
    <location>
        <begin position="339"/>
        <end position="357"/>
    </location>
</feature>
<evidence type="ECO:0000256" key="5">
    <source>
        <dbReference type="ARBA" id="ARBA00023242"/>
    </source>
</evidence>
<dbReference type="PROSITE" id="PS50863">
    <property type="entry name" value="B3"/>
    <property type="match status" value="2"/>
</dbReference>
<dbReference type="SUPFAM" id="SSF101936">
    <property type="entry name" value="DNA-binding pseudobarrel domain"/>
    <property type="match status" value="2"/>
</dbReference>
<dbReference type="Gene3D" id="2.40.330.10">
    <property type="entry name" value="DNA-binding pseudobarrel domain"/>
    <property type="match status" value="2"/>
</dbReference>
<comment type="subcellular location">
    <subcellularLocation>
        <location evidence="1">Nucleus</location>
    </subcellularLocation>
</comment>
<dbReference type="Pfam" id="PF02362">
    <property type="entry name" value="B3"/>
    <property type="match status" value="2"/>
</dbReference>
<feature type="domain" description="TF-B3" evidence="7">
    <location>
        <begin position="192"/>
        <end position="287"/>
    </location>
</feature>
<dbReference type="SMART" id="SM01019">
    <property type="entry name" value="B3"/>
    <property type="match status" value="2"/>
</dbReference>
<evidence type="ECO:0000256" key="1">
    <source>
        <dbReference type="ARBA" id="ARBA00004123"/>
    </source>
</evidence>
<dbReference type="EMBL" id="JBCNJP010000008">
    <property type="protein sequence ID" value="KAK9074687.1"/>
    <property type="molecule type" value="Genomic_DNA"/>
</dbReference>
<dbReference type="InterPro" id="IPR003340">
    <property type="entry name" value="B3_DNA-bd"/>
</dbReference>
<reference evidence="8 9" key="1">
    <citation type="submission" date="2024-04" db="EMBL/GenBank/DDBJ databases">
        <title>The reference genome of an endangered Asteraceae, Deinandra increscens subsp. villosa, native to the Central Coast of California.</title>
        <authorList>
            <person name="Guilliams M."/>
            <person name="Hasenstab-Lehman K."/>
            <person name="Meyer R."/>
            <person name="Mcevoy S."/>
        </authorList>
    </citation>
    <scope>NUCLEOTIDE SEQUENCE [LARGE SCALE GENOMIC DNA]</scope>
    <source>
        <tissue evidence="8">Leaf</tissue>
    </source>
</reference>
<keyword evidence="2" id="KW-0805">Transcription regulation</keyword>
<feature type="compositionally biased region" description="Acidic residues" evidence="6">
    <location>
        <begin position="111"/>
        <end position="192"/>
    </location>
</feature>
<dbReference type="PANTHER" id="PTHR31920:SF122">
    <property type="entry name" value="B3 DOMAIN-CONTAINING PROTEIN REM23"/>
    <property type="match status" value="1"/>
</dbReference>
<keyword evidence="4" id="KW-0804">Transcription</keyword>
<feature type="compositionally biased region" description="Basic and acidic residues" evidence="6">
    <location>
        <begin position="307"/>
        <end position="318"/>
    </location>
</feature>
<sequence>MAPQRSPAFFKILLDASAPHLPLPPDFVTRHLENRIPKHPMIRSVIGGFSWRIKIMKIGESCCFSGGWSSVVEDLQLGFGDFLIFRFVDRSVFDMIVFSPNGCEKDLPSQIDDEIDDDEEKEEDLVVDDDEEDEKFGDEDEDEDEFEEDEDGEEDEEVEYDEEKENGEEDDGDGDGDGDDEVDGGIDGDDGDPFFMLTISKSHKNYMRLPTEFVELTGIYGEGTLTLKNLDGDEWEAGLRLEDRKRYCISAGWPDFRRSNDLCDGDECVFKFIKSEEKLLLARVTKKRRPARETGVKRSKQKSGESPAKKVEKRETESPARGFGVKRNKGKQPNSGESPGKKVEKRERVLPAREASVKRNKQNSGQSPAKKVEKRVRELPAREVKRNRGKHEQNSGAVSEKKVRRRGAAREEGGVDVEVAKRPRGRPARRK</sequence>
<keyword evidence="3" id="KW-0238">DNA-binding</keyword>
<feature type="domain" description="TF-B3" evidence="7">
    <location>
        <begin position="6"/>
        <end position="101"/>
    </location>
</feature>
<dbReference type="CDD" id="cd10017">
    <property type="entry name" value="B3_DNA"/>
    <property type="match status" value="2"/>
</dbReference>
<organism evidence="8 9">
    <name type="scientific">Deinandra increscens subsp. villosa</name>
    <dbReference type="NCBI Taxonomy" id="3103831"/>
    <lineage>
        <taxon>Eukaryota</taxon>
        <taxon>Viridiplantae</taxon>
        <taxon>Streptophyta</taxon>
        <taxon>Embryophyta</taxon>
        <taxon>Tracheophyta</taxon>
        <taxon>Spermatophyta</taxon>
        <taxon>Magnoliopsida</taxon>
        <taxon>eudicotyledons</taxon>
        <taxon>Gunneridae</taxon>
        <taxon>Pentapetalae</taxon>
        <taxon>asterids</taxon>
        <taxon>campanulids</taxon>
        <taxon>Asterales</taxon>
        <taxon>Asteraceae</taxon>
        <taxon>Asteroideae</taxon>
        <taxon>Heliantheae alliance</taxon>
        <taxon>Madieae</taxon>
        <taxon>Madiinae</taxon>
        <taxon>Deinandra</taxon>
    </lineage>
</organism>
<feature type="compositionally biased region" description="Basic and acidic residues" evidence="6">
    <location>
        <begin position="375"/>
        <end position="393"/>
    </location>
</feature>
<name>A0AAP0DL54_9ASTR</name>
<evidence type="ECO:0000313" key="9">
    <source>
        <dbReference type="Proteomes" id="UP001408789"/>
    </source>
</evidence>
<keyword evidence="5" id="KW-0539">Nucleus</keyword>
<feature type="region of interest" description="Disordered" evidence="6">
    <location>
        <begin position="104"/>
        <end position="193"/>
    </location>
</feature>
<gene>
    <name evidence="8" type="ORF">SSX86_007285</name>
</gene>
<dbReference type="GO" id="GO:0003677">
    <property type="term" value="F:DNA binding"/>
    <property type="evidence" value="ECO:0007669"/>
    <property type="project" value="UniProtKB-KW"/>
</dbReference>
<dbReference type="GO" id="GO:0005634">
    <property type="term" value="C:nucleus"/>
    <property type="evidence" value="ECO:0007669"/>
    <property type="project" value="UniProtKB-SubCell"/>
</dbReference>
<protein>
    <recommendedName>
        <fullName evidence="7">TF-B3 domain-containing protein</fullName>
    </recommendedName>
</protein>
<evidence type="ECO:0000256" key="3">
    <source>
        <dbReference type="ARBA" id="ARBA00023125"/>
    </source>
</evidence>
<proteinExistence type="predicted"/>
<feature type="region of interest" description="Disordered" evidence="6">
    <location>
        <begin position="285"/>
        <end position="431"/>
    </location>
</feature>
<comment type="caution">
    <text evidence="8">The sequence shown here is derived from an EMBL/GenBank/DDBJ whole genome shotgun (WGS) entry which is preliminary data.</text>
</comment>
<evidence type="ECO:0000256" key="4">
    <source>
        <dbReference type="ARBA" id="ARBA00023163"/>
    </source>
</evidence>
<dbReference type="Proteomes" id="UP001408789">
    <property type="component" value="Unassembled WGS sequence"/>
</dbReference>
<dbReference type="PANTHER" id="PTHR31920">
    <property type="entry name" value="B3 DOMAIN-CONTAINING"/>
    <property type="match status" value="1"/>
</dbReference>
<dbReference type="InterPro" id="IPR015300">
    <property type="entry name" value="DNA-bd_pseudobarrel_sf"/>
</dbReference>
<evidence type="ECO:0000256" key="6">
    <source>
        <dbReference type="SAM" id="MobiDB-lite"/>
    </source>
</evidence>
<feature type="compositionally biased region" description="Basic residues" evidence="6">
    <location>
        <begin position="422"/>
        <end position="431"/>
    </location>
</feature>
<keyword evidence="9" id="KW-1185">Reference proteome</keyword>
<feature type="compositionally biased region" description="Basic and acidic residues" evidence="6">
    <location>
        <begin position="408"/>
        <end position="421"/>
    </location>
</feature>
<dbReference type="InterPro" id="IPR050655">
    <property type="entry name" value="Plant_B3_domain"/>
</dbReference>
<evidence type="ECO:0000259" key="7">
    <source>
        <dbReference type="PROSITE" id="PS50863"/>
    </source>
</evidence>
<dbReference type="AlphaFoldDB" id="A0AAP0DL54"/>